<accession>A0ABU5Z584</accession>
<evidence type="ECO:0000313" key="1">
    <source>
        <dbReference type="EMBL" id="MEB3074120.1"/>
    </source>
</evidence>
<sequence>MKKTIITSLFVFLPLFIFGQDSYKRWNSFADLNFIIPGDIEYHLEKSPLPTYLDHSFTYGLNYSYEYSLFRKFSIGGVTGVTLLAEPTLPTLKYGLIFRFTFVQEYKANIYFHTAGYLPLNNRTRADFGELRLGLNFPISRGEKYSLTAGIFLTAVSNQLAKPLIESTRDPDRVRYNGTGFSVGLRF</sequence>
<keyword evidence="2" id="KW-1185">Reference proteome</keyword>
<evidence type="ECO:0000313" key="2">
    <source>
        <dbReference type="Proteomes" id="UP001311730"/>
    </source>
</evidence>
<organism evidence="1 2">
    <name type="scientific">Capnocytophaga gingivalis</name>
    <dbReference type="NCBI Taxonomy" id="1017"/>
    <lineage>
        <taxon>Bacteria</taxon>
        <taxon>Pseudomonadati</taxon>
        <taxon>Bacteroidota</taxon>
        <taxon>Flavobacteriia</taxon>
        <taxon>Flavobacteriales</taxon>
        <taxon>Flavobacteriaceae</taxon>
        <taxon>Capnocytophaga</taxon>
    </lineage>
</organism>
<proteinExistence type="predicted"/>
<dbReference type="RefSeq" id="WP_323982574.1">
    <property type="nucleotide sequence ID" value="NZ_JAYKBW010000002.1"/>
</dbReference>
<protein>
    <recommendedName>
        <fullName evidence="3">Outer membrane protein beta-barrel domain-containing protein</fullName>
    </recommendedName>
</protein>
<gene>
    <name evidence="1" type="ORF">VJJ08_02255</name>
</gene>
<comment type="caution">
    <text evidence="1">The sequence shown here is derived from an EMBL/GenBank/DDBJ whole genome shotgun (WGS) entry which is preliminary data.</text>
</comment>
<reference evidence="1 2" key="1">
    <citation type="submission" date="2023-12" db="EMBL/GenBank/DDBJ databases">
        <title>Genomic sequences of Capnocytophaga and Parvimonas strains.</title>
        <authorList>
            <person name="Watt R.M."/>
            <person name="Wang M."/>
            <person name="Yang T."/>
            <person name="Tong W.M."/>
        </authorList>
    </citation>
    <scope>NUCLEOTIDE SEQUENCE [LARGE SCALE GENOMIC DNA]</scope>
    <source>
        <strain evidence="1 2">CCUG 13096</strain>
    </source>
</reference>
<dbReference type="Proteomes" id="UP001311730">
    <property type="component" value="Unassembled WGS sequence"/>
</dbReference>
<evidence type="ECO:0008006" key="3">
    <source>
        <dbReference type="Google" id="ProtNLM"/>
    </source>
</evidence>
<dbReference type="EMBL" id="JAYKBW010000002">
    <property type="protein sequence ID" value="MEB3074120.1"/>
    <property type="molecule type" value="Genomic_DNA"/>
</dbReference>
<name>A0ABU5Z584_9FLAO</name>